<feature type="transmembrane region" description="Helical" evidence="10">
    <location>
        <begin position="109"/>
        <end position="128"/>
    </location>
</feature>
<feature type="transmembrane region" description="Helical" evidence="10">
    <location>
        <begin position="206"/>
        <end position="223"/>
    </location>
</feature>
<evidence type="ECO:0000256" key="8">
    <source>
        <dbReference type="ARBA" id="ARBA00023136"/>
    </source>
</evidence>
<dbReference type="Pfam" id="PF00361">
    <property type="entry name" value="Proton_antipo_M"/>
    <property type="match status" value="1"/>
</dbReference>
<evidence type="ECO:0000256" key="3">
    <source>
        <dbReference type="ARBA" id="ARBA00009025"/>
    </source>
</evidence>
<evidence type="ECO:0000256" key="1">
    <source>
        <dbReference type="ARBA" id="ARBA00003257"/>
    </source>
</evidence>
<dbReference type="GO" id="GO:0008137">
    <property type="term" value="F:NADH dehydrogenase (ubiquinone) activity"/>
    <property type="evidence" value="ECO:0007669"/>
    <property type="project" value="UniProtKB-UniRule"/>
</dbReference>
<feature type="transmembrane region" description="Helical" evidence="10">
    <location>
        <begin position="301"/>
        <end position="319"/>
    </location>
</feature>
<organism evidence="12">
    <name type="scientific">Cyanea nozakii</name>
    <name type="common">Jellyfish</name>
    <dbReference type="NCBI Taxonomy" id="135523"/>
    <lineage>
        <taxon>Eukaryota</taxon>
        <taxon>Metazoa</taxon>
        <taxon>Cnidaria</taxon>
        <taxon>Scyphozoa</taxon>
        <taxon>Semaeostomeae</taxon>
        <taxon>Cyaneidae</taxon>
        <taxon>Cyanea</taxon>
    </lineage>
</organism>
<dbReference type="GO" id="GO:0015990">
    <property type="term" value="P:electron transport coupled proton transport"/>
    <property type="evidence" value="ECO:0007669"/>
    <property type="project" value="TreeGrafter"/>
</dbReference>
<feature type="domain" description="NADH:quinone oxidoreductase/Mrp antiporter transmembrane" evidence="11">
    <location>
        <begin position="130"/>
        <end position="418"/>
    </location>
</feature>
<comment type="function">
    <text evidence="1">Core subunit of the mitochondrial membrane respiratory chain NADH dehydrogenase (Complex I) that is believed to belong to the minimal assembly required for catalysis. Complex I functions in the transfer of electrons from NADH to the respiratory chain. The immediate electron acceptor for the enzyme is believed to be ubiquinone.</text>
</comment>
<feature type="transmembrane region" description="Helical" evidence="10">
    <location>
        <begin position="30"/>
        <end position="48"/>
    </location>
</feature>
<keyword evidence="10" id="KW-0813">Transport</keyword>
<protein>
    <recommendedName>
        <fullName evidence="5 10">NADH-ubiquinone oxidoreductase chain 4</fullName>
        <ecNumber evidence="4 10">7.1.1.2</ecNumber>
    </recommendedName>
</protein>
<dbReference type="GO" id="GO:0042773">
    <property type="term" value="P:ATP synthesis coupled electron transport"/>
    <property type="evidence" value="ECO:0007669"/>
    <property type="project" value="InterPro"/>
</dbReference>
<keyword evidence="6 10" id="KW-0812">Transmembrane</keyword>
<evidence type="ECO:0000256" key="10">
    <source>
        <dbReference type="RuleBase" id="RU003297"/>
    </source>
</evidence>
<feature type="transmembrane region" description="Helical" evidence="10">
    <location>
        <begin position="325"/>
        <end position="350"/>
    </location>
</feature>
<keyword evidence="10" id="KW-0679">Respiratory chain</keyword>
<dbReference type="GO" id="GO:0048039">
    <property type="term" value="F:ubiquinone binding"/>
    <property type="evidence" value="ECO:0007669"/>
    <property type="project" value="TreeGrafter"/>
</dbReference>
<keyword evidence="10" id="KW-0520">NAD</keyword>
<feature type="transmembrane region" description="Helical" evidence="10">
    <location>
        <begin position="404"/>
        <end position="427"/>
    </location>
</feature>
<keyword evidence="10" id="KW-0830">Ubiquinone</keyword>
<dbReference type="EMBL" id="MG735260">
    <property type="protein sequence ID" value="AVP26543.1"/>
    <property type="molecule type" value="Genomic_DNA"/>
</dbReference>
<comment type="similarity">
    <text evidence="3 10">Belongs to the complex I subunit 4 family.</text>
</comment>
<evidence type="ECO:0000256" key="6">
    <source>
        <dbReference type="ARBA" id="ARBA00022692"/>
    </source>
</evidence>
<dbReference type="GO" id="GO:0031966">
    <property type="term" value="C:mitochondrial membrane"/>
    <property type="evidence" value="ECO:0007669"/>
    <property type="project" value="UniProtKB-SubCell"/>
</dbReference>
<feature type="transmembrane region" description="Helical" evidence="10">
    <location>
        <begin position="269"/>
        <end position="289"/>
    </location>
</feature>
<dbReference type="AlphaFoldDB" id="A0A343VTM0"/>
<evidence type="ECO:0000259" key="11">
    <source>
        <dbReference type="Pfam" id="PF00361"/>
    </source>
</evidence>
<comment type="catalytic activity">
    <reaction evidence="9 10">
        <text>a ubiquinone + NADH + 5 H(+)(in) = a ubiquinol + NAD(+) + 4 H(+)(out)</text>
        <dbReference type="Rhea" id="RHEA:29091"/>
        <dbReference type="Rhea" id="RHEA-COMP:9565"/>
        <dbReference type="Rhea" id="RHEA-COMP:9566"/>
        <dbReference type="ChEBI" id="CHEBI:15378"/>
        <dbReference type="ChEBI" id="CHEBI:16389"/>
        <dbReference type="ChEBI" id="CHEBI:17976"/>
        <dbReference type="ChEBI" id="CHEBI:57540"/>
        <dbReference type="ChEBI" id="CHEBI:57945"/>
        <dbReference type="EC" id="7.1.1.2"/>
    </reaction>
</comment>
<comment type="subcellular location">
    <subcellularLocation>
        <location evidence="2">Membrane</location>
        <topology evidence="2">Multi-pass membrane protein</topology>
    </subcellularLocation>
    <subcellularLocation>
        <location evidence="10">Mitochondrion membrane</location>
        <topology evidence="10">Multi-pass membrane protein</topology>
    </subcellularLocation>
</comment>
<geneLocation type="mitochondrion" evidence="12"/>
<feature type="transmembrane region" description="Helical" evidence="10">
    <location>
        <begin position="83"/>
        <end position="102"/>
    </location>
</feature>
<feature type="transmembrane region" description="Helical" evidence="10">
    <location>
        <begin position="134"/>
        <end position="155"/>
    </location>
</feature>
<proteinExistence type="inferred from homology"/>
<feature type="transmembrane region" description="Helical" evidence="10">
    <location>
        <begin position="370"/>
        <end position="392"/>
    </location>
</feature>
<keyword evidence="7 10" id="KW-1133">Transmembrane helix</keyword>
<evidence type="ECO:0000256" key="2">
    <source>
        <dbReference type="ARBA" id="ARBA00004141"/>
    </source>
</evidence>
<feature type="transmembrane region" description="Helical" evidence="10">
    <location>
        <begin position="453"/>
        <end position="474"/>
    </location>
</feature>
<evidence type="ECO:0000256" key="9">
    <source>
        <dbReference type="ARBA" id="ARBA00049551"/>
    </source>
</evidence>
<feature type="transmembrane region" description="Helical" evidence="10">
    <location>
        <begin position="167"/>
        <end position="186"/>
    </location>
</feature>
<dbReference type="InterPro" id="IPR010227">
    <property type="entry name" value="NADH_Q_OxRdtase_chainM/4"/>
</dbReference>
<evidence type="ECO:0000313" key="12">
    <source>
        <dbReference type="EMBL" id="AVP26543.1"/>
    </source>
</evidence>
<keyword evidence="10 12" id="KW-0496">Mitochondrion</keyword>
<dbReference type="PANTHER" id="PTHR43507:SF1">
    <property type="entry name" value="NADH-UBIQUINONE OXIDOREDUCTASE CHAIN 4"/>
    <property type="match status" value="1"/>
</dbReference>
<dbReference type="InterPro" id="IPR001750">
    <property type="entry name" value="ND/Mrp_TM"/>
</dbReference>
<keyword evidence="10" id="KW-0249">Electron transport</keyword>
<dbReference type="PRINTS" id="PR01437">
    <property type="entry name" value="NUOXDRDTASE4"/>
</dbReference>
<dbReference type="InterPro" id="IPR003918">
    <property type="entry name" value="NADH_UbQ_OxRdtase"/>
</dbReference>
<dbReference type="GO" id="GO:0003954">
    <property type="term" value="F:NADH dehydrogenase activity"/>
    <property type="evidence" value="ECO:0007669"/>
    <property type="project" value="TreeGrafter"/>
</dbReference>
<dbReference type="PANTHER" id="PTHR43507">
    <property type="entry name" value="NADH-UBIQUINONE OXIDOREDUCTASE CHAIN 4"/>
    <property type="match status" value="1"/>
</dbReference>
<evidence type="ECO:0000256" key="5">
    <source>
        <dbReference type="ARBA" id="ARBA00021006"/>
    </source>
</evidence>
<comment type="function">
    <text evidence="10">Core subunit of the mitochondrial membrane respiratory chain NADH dehydrogenase (Complex I) which catalyzes electron transfer from NADH through the respiratory chain, using ubiquinone as an electron acceptor. Essential for the catalytic activity and assembly of complex I.</text>
</comment>
<keyword evidence="8 10" id="KW-0472">Membrane</keyword>
<sequence>MIKILYLLILFSILILLAIPKNNHKMLKSTGLFCSMMILWATLLTWAINNYSYRFQTNISDAWLDLGQNQLKWGPLHFGIDEISLPFIILTSILTPICILISWTSIKHLIKEFIIFLLLIHCMLLGVFTSLNILLFYVLFEIILIPMFLIIGIWGSRKEKERAAFYFFFYTLAGSLLMLLMIFKIYSMTGTLDYQTLTEYSFPRNIQIWGFMGFFFSLAIKIPKVPFHIWLPQAHVEAPVAGSVLLAGILLKLGGYGFIRFSWKLFPEASSYFSPAIIILSFLAIIYASLSTCRQTDAKRLVAYSSVAHMGIVTIAIFSGTKEGIIASILLMIAHGLVSSSLFMLVTNLYDRFHTRLIKYYKGLSHSMPIYTTLLFIFILFNIAFPLSLNFVSEFISIISAVQLHWLVFTPILLGMVLSASYSLLFYNKISFGESSKFTLFTRDLSRREFNSLIPLSIPTLLLGLSPSSLIYSYNLIIT</sequence>
<evidence type="ECO:0000256" key="7">
    <source>
        <dbReference type="ARBA" id="ARBA00022989"/>
    </source>
</evidence>
<name>A0A343VTM0_CYANO</name>
<reference evidence="12" key="1">
    <citation type="journal article" date="2018" name="Mitochondrial DNA Part B Resour">
        <title>The complete mitogenome of ghost jellyfish Cyanea nozakii (Cnidaria, Semaeostomeae, Cyaneidae).</title>
        <authorList>
            <person name="Karagozlu M.Z."/>
            <person name="Ki J.-S."/>
            <person name="Seo Y."/>
            <person name="Kim C.-B."/>
        </authorList>
    </citation>
    <scope>NUCLEOTIDE SEQUENCE</scope>
</reference>
<gene>
    <name evidence="12" type="primary">nad4</name>
</gene>
<accession>A0A343VTM0</accession>
<evidence type="ECO:0000256" key="4">
    <source>
        <dbReference type="ARBA" id="ARBA00012944"/>
    </source>
</evidence>
<feature type="transmembrane region" description="Helical" evidence="10">
    <location>
        <begin position="6"/>
        <end position="23"/>
    </location>
</feature>
<feature type="transmembrane region" description="Helical" evidence="10">
    <location>
        <begin position="244"/>
        <end position="263"/>
    </location>
</feature>
<dbReference type="EC" id="7.1.1.2" evidence="4 10"/>
<dbReference type="NCBIfam" id="TIGR01972">
    <property type="entry name" value="NDH_I_M"/>
    <property type="match status" value="1"/>
</dbReference>